<dbReference type="SUPFAM" id="SSF54197">
    <property type="entry name" value="HIT-like"/>
    <property type="match status" value="1"/>
</dbReference>
<dbReference type="RefSeq" id="WP_284099412.1">
    <property type="nucleotide sequence ID" value="NZ_JARRAF010000003.1"/>
</dbReference>
<dbReference type="GO" id="GO:0032259">
    <property type="term" value="P:methylation"/>
    <property type="evidence" value="ECO:0007669"/>
    <property type="project" value="UniProtKB-KW"/>
</dbReference>
<keyword evidence="3" id="KW-0489">Methyltransferase</keyword>
<comment type="caution">
    <text evidence="3">The sequence shown here is derived from an EMBL/GenBank/DDBJ whole genome shotgun (WGS) entry which is preliminary data.</text>
</comment>
<dbReference type="EC" id="2.1.1.-" evidence="3"/>
<dbReference type="PIRSF" id="PIRSF000714">
    <property type="entry name" value="HIT"/>
    <property type="match status" value="1"/>
</dbReference>
<evidence type="ECO:0000259" key="2">
    <source>
        <dbReference type="PROSITE" id="PS51084"/>
    </source>
</evidence>
<name>A0ABT7DST7_9NEIS</name>
<dbReference type="InterPro" id="IPR011146">
    <property type="entry name" value="HIT-like"/>
</dbReference>
<organism evidence="3 4">
    <name type="scientific">Parachitinimonas caeni</name>
    <dbReference type="NCBI Taxonomy" id="3031301"/>
    <lineage>
        <taxon>Bacteria</taxon>
        <taxon>Pseudomonadati</taxon>
        <taxon>Pseudomonadota</taxon>
        <taxon>Betaproteobacteria</taxon>
        <taxon>Neisseriales</taxon>
        <taxon>Chitinibacteraceae</taxon>
        <taxon>Parachitinimonas</taxon>
    </lineage>
</organism>
<feature type="short sequence motif" description="Histidine triad motif" evidence="1">
    <location>
        <begin position="90"/>
        <end position="94"/>
    </location>
</feature>
<gene>
    <name evidence="3" type="ORF">PZA18_03540</name>
</gene>
<keyword evidence="4" id="KW-1185">Reference proteome</keyword>
<dbReference type="Proteomes" id="UP001172778">
    <property type="component" value="Unassembled WGS sequence"/>
</dbReference>
<proteinExistence type="predicted"/>
<dbReference type="Gene3D" id="3.30.428.10">
    <property type="entry name" value="HIT-like"/>
    <property type="match status" value="1"/>
</dbReference>
<accession>A0ABT7DST7</accession>
<evidence type="ECO:0000313" key="3">
    <source>
        <dbReference type="EMBL" id="MDK2123123.1"/>
    </source>
</evidence>
<evidence type="ECO:0000256" key="1">
    <source>
        <dbReference type="PROSITE-ProRule" id="PRU00464"/>
    </source>
</evidence>
<dbReference type="InterPro" id="IPR036265">
    <property type="entry name" value="HIT-like_sf"/>
</dbReference>
<dbReference type="InterPro" id="IPR026026">
    <property type="entry name" value="HIT_Hint"/>
</dbReference>
<reference evidence="3" key="1">
    <citation type="submission" date="2023-03" db="EMBL/GenBank/DDBJ databases">
        <title>Chitinimonas shenzhenensis gen. nov., sp. nov., a novel member of family Burkholderiaceae isolated from activated sludge collected in Shen Zhen, China.</title>
        <authorList>
            <person name="Wang X."/>
        </authorList>
    </citation>
    <scope>NUCLEOTIDE SEQUENCE</scope>
    <source>
        <strain evidence="3">DQS-5</strain>
    </source>
</reference>
<dbReference type="EMBL" id="JARRAF010000003">
    <property type="protein sequence ID" value="MDK2123123.1"/>
    <property type="molecule type" value="Genomic_DNA"/>
</dbReference>
<protein>
    <submittedName>
        <fullName evidence="3">HIT family protein</fullName>
        <ecNumber evidence="3">2.1.1.-</ecNumber>
    </submittedName>
</protein>
<evidence type="ECO:0000313" key="4">
    <source>
        <dbReference type="Proteomes" id="UP001172778"/>
    </source>
</evidence>
<dbReference type="PROSITE" id="PS51084">
    <property type="entry name" value="HIT_2"/>
    <property type="match status" value="1"/>
</dbReference>
<keyword evidence="3" id="KW-0808">Transferase</keyword>
<sequence>MSYKPCPLCDTAGGTLVWQGPLWRVILAEDADYPAFVRVVWSQHVAEMSDLSTEHQQLLMNAVFTAESILRELLQPTKINLASLGNQVPHLHWHIIPRFDDDRHFPDPIWAAPRRAASHPLDSGLIGRLKDRLHAAMTQLASNGGN</sequence>
<dbReference type="Pfam" id="PF01230">
    <property type="entry name" value="HIT"/>
    <property type="match status" value="1"/>
</dbReference>
<dbReference type="GO" id="GO:0008168">
    <property type="term" value="F:methyltransferase activity"/>
    <property type="evidence" value="ECO:0007669"/>
    <property type="project" value="UniProtKB-KW"/>
</dbReference>
<feature type="domain" description="HIT" evidence="2">
    <location>
        <begin position="4"/>
        <end position="105"/>
    </location>
</feature>